<feature type="compositionally biased region" description="Basic and acidic residues" evidence="1">
    <location>
        <begin position="209"/>
        <end position="229"/>
    </location>
</feature>
<organism evidence="3 4">
    <name type="scientific">Purpureocillium lilacinum</name>
    <name type="common">Paecilomyces lilacinus</name>
    <dbReference type="NCBI Taxonomy" id="33203"/>
    <lineage>
        <taxon>Eukaryota</taxon>
        <taxon>Fungi</taxon>
        <taxon>Dikarya</taxon>
        <taxon>Ascomycota</taxon>
        <taxon>Pezizomycotina</taxon>
        <taxon>Sordariomycetes</taxon>
        <taxon>Hypocreomycetidae</taxon>
        <taxon>Hypocreales</taxon>
        <taxon>Ophiocordycipitaceae</taxon>
        <taxon>Purpureocillium</taxon>
    </lineage>
</organism>
<dbReference type="Proteomes" id="UP001287286">
    <property type="component" value="Unassembled WGS sequence"/>
</dbReference>
<evidence type="ECO:0000313" key="5">
    <source>
        <dbReference type="Proteomes" id="UP001287286"/>
    </source>
</evidence>
<gene>
    <name evidence="3" type="ORF">PCL_06715</name>
    <name evidence="2" type="ORF">Purlil1_298</name>
</gene>
<reference evidence="2" key="3">
    <citation type="submission" date="2023-11" db="EMBL/GenBank/DDBJ databases">
        <authorList>
            <person name="Beijen E."/>
            <person name="Ohm R.A."/>
        </authorList>
    </citation>
    <scope>NUCLEOTIDE SEQUENCE</scope>
    <source>
        <strain evidence="2">CBS 150709</strain>
    </source>
</reference>
<reference evidence="3 4" key="2">
    <citation type="journal article" date="2016" name="Front. Microbiol.">
        <title>Genome and transcriptome sequences reveal the specific parasitism of the nematophagous Purpureocillium lilacinum 36-1.</title>
        <authorList>
            <person name="Xie J."/>
            <person name="Li S."/>
            <person name="Mo C."/>
            <person name="Xiao X."/>
            <person name="Peng D."/>
            <person name="Wang G."/>
            <person name="Xiao Y."/>
        </authorList>
    </citation>
    <scope>NUCLEOTIDE SEQUENCE [LARGE SCALE GENOMIC DNA]</scope>
    <source>
        <strain evidence="3 4">36-1</strain>
    </source>
</reference>
<evidence type="ECO:0000313" key="4">
    <source>
        <dbReference type="Proteomes" id="UP000245956"/>
    </source>
</evidence>
<dbReference type="Proteomes" id="UP000245956">
    <property type="component" value="Unassembled WGS sequence"/>
</dbReference>
<feature type="compositionally biased region" description="Low complexity" evidence="1">
    <location>
        <begin position="182"/>
        <end position="195"/>
    </location>
</feature>
<evidence type="ECO:0000256" key="1">
    <source>
        <dbReference type="SAM" id="MobiDB-lite"/>
    </source>
</evidence>
<name>A0A2U3DU40_PURLI</name>
<proteinExistence type="predicted"/>
<reference evidence="2 5" key="4">
    <citation type="journal article" date="2024" name="Microbiol. Resour. Announc.">
        <title>Genome annotations for the ascomycete fungi Trichoderma harzianum, Trichoderma aggressivum, and Purpureocillium lilacinum.</title>
        <authorList>
            <person name="Beijen E.P.W."/>
            <person name="Ohm R.A."/>
        </authorList>
    </citation>
    <scope>NUCLEOTIDE SEQUENCE [LARGE SCALE GENOMIC DNA]</scope>
    <source>
        <strain evidence="2 5">CBS 150709</strain>
    </source>
</reference>
<dbReference type="AlphaFoldDB" id="A0A2U3DU40"/>
<feature type="region of interest" description="Disordered" evidence="1">
    <location>
        <begin position="336"/>
        <end position="375"/>
    </location>
</feature>
<feature type="compositionally biased region" description="Low complexity" evidence="1">
    <location>
        <begin position="338"/>
        <end position="375"/>
    </location>
</feature>
<reference evidence="3" key="1">
    <citation type="submission" date="2015-05" db="EMBL/GenBank/DDBJ databases">
        <authorList>
            <person name="Wang D.B."/>
            <person name="Wang M."/>
        </authorList>
    </citation>
    <scope>NUCLEOTIDE SEQUENCE</scope>
    <source>
        <strain evidence="3">36-1</strain>
    </source>
</reference>
<feature type="compositionally biased region" description="Low complexity" evidence="1">
    <location>
        <begin position="236"/>
        <end position="277"/>
    </location>
</feature>
<feature type="region of interest" description="Disordered" evidence="1">
    <location>
        <begin position="179"/>
        <end position="282"/>
    </location>
</feature>
<accession>A0A2U3DU40</accession>
<protein>
    <submittedName>
        <fullName evidence="3">Uncharacterized protein</fullName>
    </submittedName>
</protein>
<comment type="caution">
    <text evidence="3">The sequence shown here is derived from an EMBL/GenBank/DDBJ whole genome shotgun (WGS) entry which is preliminary data.</text>
</comment>
<evidence type="ECO:0000313" key="2">
    <source>
        <dbReference type="EMBL" id="KAK4095502.1"/>
    </source>
</evidence>
<keyword evidence="5" id="KW-1185">Reference proteome</keyword>
<sequence>MNMFEILPRRPCSQAGLRAKPWPGTALVSQTRRASCVPSQPARETPHPSAHIVCLKTTRPVASSLLPKKVCVLDMNMPALSSIVAAITYPGVEMRGACVVRVERRRDGVAAKALAQVLSARRYDPLRSRPVLTTDERNHEGIVPATSLVYLAALVLSAIAVPVEHSEAGLNPELPAVDSKAAKAPPANANAAPKAAPKPAPKKAPTPKQDPKKSPKQDPKKSPKQDPKAAPKPAPKKGAPAPKKGQPAPKKGKPAPKAAPKPNAAAPNATAPLPLGPETCAGMGKSCAHVYNKFKDALDNGTIDLEMIDEFAAKLERDPKCADAVQDCGGKLPQGVLPAPASAGKAPGPKGGAPAPATGKAPAGKPAGGPSAPKV</sequence>
<dbReference type="EMBL" id="LCWV01000030">
    <property type="protein sequence ID" value="PWI65744.1"/>
    <property type="molecule type" value="Genomic_DNA"/>
</dbReference>
<evidence type="ECO:0000313" key="3">
    <source>
        <dbReference type="EMBL" id="PWI65744.1"/>
    </source>
</evidence>
<dbReference type="EMBL" id="JAWRVI010000001">
    <property type="protein sequence ID" value="KAK4095502.1"/>
    <property type="molecule type" value="Genomic_DNA"/>
</dbReference>